<gene>
    <name evidence="1" type="ORF">ZEAMMB73_Zm00001d033927</name>
</gene>
<dbReference type="EMBL" id="CM007647">
    <property type="protein sequence ID" value="ONM08931.1"/>
    <property type="molecule type" value="Genomic_DNA"/>
</dbReference>
<dbReference type="InterPro" id="IPR044718">
    <property type="entry name" value="HOS1"/>
</dbReference>
<dbReference type="ExpressionAtlas" id="A0A1D6L391">
    <property type="expression patterns" value="baseline and differential"/>
</dbReference>
<dbReference type="AlphaFoldDB" id="A0A1D6L391"/>
<dbReference type="Gene3D" id="3.30.40.10">
    <property type="entry name" value="Zinc/RING finger domain, C3HC4 (zinc finger)"/>
    <property type="match status" value="1"/>
</dbReference>
<organism evidence="1">
    <name type="scientific">Zea mays</name>
    <name type="common">Maize</name>
    <dbReference type="NCBI Taxonomy" id="4577"/>
    <lineage>
        <taxon>Eukaryota</taxon>
        <taxon>Viridiplantae</taxon>
        <taxon>Streptophyta</taxon>
        <taxon>Embryophyta</taxon>
        <taxon>Tracheophyta</taxon>
        <taxon>Spermatophyta</taxon>
        <taxon>Magnoliopsida</taxon>
        <taxon>Liliopsida</taxon>
        <taxon>Poales</taxon>
        <taxon>Poaceae</taxon>
        <taxon>PACMAD clade</taxon>
        <taxon>Panicoideae</taxon>
        <taxon>Andropogonodae</taxon>
        <taxon>Andropogoneae</taxon>
        <taxon>Tripsacinae</taxon>
        <taxon>Zea</taxon>
    </lineage>
</organism>
<protein>
    <submittedName>
        <fullName evidence="1">Low phytic acid3</fullName>
    </submittedName>
</protein>
<dbReference type="InterPro" id="IPR013083">
    <property type="entry name" value="Znf_RING/FYVE/PHD"/>
</dbReference>
<dbReference type="GO" id="GO:0016567">
    <property type="term" value="P:protein ubiquitination"/>
    <property type="evidence" value="ECO:0007669"/>
    <property type="project" value="InterPro"/>
</dbReference>
<dbReference type="eggNOG" id="ENOG502QUFI">
    <property type="taxonomic scope" value="Eukaryota"/>
</dbReference>
<evidence type="ECO:0000313" key="1">
    <source>
        <dbReference type="EMBL" id="ONM08931.1"/>
    </source>
</evidence>
<reference evidence="1" key="1">
    <citation type="submission" date="2015-12" db="EMBL/GenBank/DDBJ databases">
        <title>Update maize B73 reference genome by single molecule sequencing technologies.</title>
        <authorList>
            <consortium name="Maize Genome Sequencing Project"/>
            <person name="Ware D."/>
        </authorList>
    </citation>
    <scope>NUCLEOTIDE SEQUENCE [LARGE SCALE GENOMIC DNA]</scope>
    <source>
        <tissue evidence="1">Seedling</tissue>
    </source>
</reference>
<dbReference type="Pfam" id="PF13920">
    <property type="entry name" value="zf-C3HC4_3"/>
    <property type="match status" value="1"/>
</dbReference>
<dbReference type="PaxDb" id="4577-AC190915.3_FGP007"/>
<dbReference type="PANTHER" id="PTHR47358">
    <property type="entry name" value="E3 UBIQUITIN-PROTEIN LIGASE HOS1"/>
    <property type="match status" value="1"/>
</dbReference>
<dbReference type="PANTHER" id="PTHR47358:SF2">
    <property type="entry name" value="E3 UBIQUITIN-PROTEIN LIGASE HOS1"/>
    <property type="match status" value="1"/>
</dbReference>
<proteinExistence type="predicted"/>
<dbReference type="GO" id="GO:0004842">
    <property type="term" value="F:ubiquitin-protein transferase activity"/>
    <property type="evidence" value="ECO:0007669"/>
    <property type="project" value="InterPro"/>
</dbReference>
<sequence length="266" mass="30028">MDFFQCNRSFCSCISFSFGSIKLCFKGLLYVLGGKAHTTDVPYSTIPQKYSHKSPYLKVEDSLYEIPIMTNLCVHVRLVVYIHVLSNALEQLASIDLIELCKEARIERCRATRDLSSCGRYVHHVLNSCGHASLCAECSQRCDVCPICRSPISDNGNRVQLRLYYKCLEAGLISKQHDDRFQEKEDHGNPVSMDVQRLHSLFDVAVQNNLTSLICHYITDVCLDENAVSSDPLLAFLLDEVVIKDWCKKAVNALITEIGVICIQKL</sequence>
<name>A0A1D6L391_MAIZE</name>
<accession>A0A1D6L391</accession>